<proteinExistence type="predicted"/>
<evidence type="ECO:0000313" key="2">
    <source>
        <dbReference type="Proteomes" id="UP000324800"/>
    </source>
</evidence>
<comment type="caution">
    <text evidence="1">The sequence shown here is derived from an EMBL/GenBank/DDBJ whole genome shotgun (WGS) entry which is preliminary data.</text>
</comment>
<feature type="non-terminal residue" evidence="1">
    <location>
        <position position="1"/>
    </location>
</feature>
<reference evidence="1 2" key="1">
    <citation type="submission" date="2019-03" db="EMBL/GenBank/DDBJ databases">
        <title>Single cell metagenomics reveals metabolic interactions within the superorganism composed of flagellate Streblomastix strix and complex community of Bacteroidetes bacteria on its surface.</title>
        <authorList>
            <person name="Treitli S.C."/>
            <person name="Kolisko M."/>
            <person name="Husnik F."/>
            <person name="Keeling P."/>
            <person name="Hampl V."/>
        </authorList>
    </citation>
    <scope>NUCLEOTIDE SEQUENCE [LARGE SCALE GENOMIC DNA]</scope>
    <source>
        <strain evidence="1">ST1C</strain>
    </source>
</reference>
<organism evidence="1 2">
    <name type="scientific">Streblomastix strix</name>
    <dbReference type="NCBI Taxonomy" id="222440"/>
    <lineage>
        <taxon>Eukaryota</taxon>
        <taxon>Metamonada</taxon>
        <taxon>Preaxostyla</taxon>
        <taxon>Oxymonadida</taxon>
        <taxon>Streblomastigidae</taxon>
        <taxon>Streblomastix</taxon>
    </lineage>
</organism>
<accession>A0A5J4U0Z3</accession>
<gene>
    <name evidence="1" type="ORF">EZS28_041107</name>
</gene>
<evidence type="ECO:0000313" key="1">
    <source>
        <dbReference type="EMBL" id="KAA6363365.1"/>
    </source>
</evidence>
<name>A0A5J4U0Z3_9EUKA</name>
<protein>
    <submittedName>
        <fullName evidence="1">Uncharacterized protein</fullName>
    </submittedName>
</protein>
<dbReference type="EMBL" id="SNRW01023007">
    <property type="protein sequence ID" value="KAA6363365.1"/>
    <property type="molecule type" value="Genomic_DNA"/>
</dbReference>
<dbReference type="AlphaFoldDB" id="A0A5J4U0Z3"/>
<dbReference type="Proteomes" id="UP000324800">
    <property type="component" value="Unassembled WGS sequence"/>
</dbReference>
<sequence>TMEEWAVRVTWEGEYPRRCHIL</sequence>